<dbReference type="EMBL" id="FPLD01000045">
    <property type="protein sequence ID" value="SGY93292.1"/>
    <property type="molecule type" value="Genomic_DNA"/>
</dbReference>
<feature type="domain" description="Heparinase II/III-like C-terminal" evidence="5">
    <location>
        <begin position="414"/>
        <end position="657"/>
    </location>
</feature>
<keyword evidence="4" id="KW-0456">Lyase</keyword>
<evidence type="ECO:0000313" key="8">
    <source>
        <dbReference type="Proteomes" id="UP000183794"/>
    </source>
</evidence>
<keyword evidence="3" id="KW-0574">Periplasm</keyword>
<protein>
    <submittedName>
        <fullName evidence="7">Heparinase II/III family protein</fullName>
    </submittedName>
</protein>
<dbReference type="InterPro" id="IPR031680">
    <property type="entry name" value="Hepar_II_III_N"/>
</dbReference>
<name>A0A1K9Z9K0_9GAMM</name>
<dbReference type="Pfam" id="PF16889">
    <property type="entry name" value="Hepar_II_III_N"/>
    <property type="match status" value="1"/>
</dbReference>
<evidence type="ECO:0000256" key="2">
    <source>
        <dbReference type="ARBA" id="ARBA00022729"/>
    </source>
</evidence>
<dbReference type="OrthoDB" id="9763014at2"/>
<proteinExistence type="predicted"/>
<keyword evidence="2" id="KW-0732">Signal</keyword>
<evidence type="ECO:0000256" key="3">
    <source>
        <dbReference type="ARBA" id="ARBA00022764"/>
    </source>
</evidence>
<dbReference type="SUPFAM" id="SSF48230">
    <property type="entry name" value="Chondroitin AC/alginate lyase"/>
    <property type="match status" value="1"/>
</dbReference>
<dbReference type="PANTHER" id="PTHR39210">
    <property type="entry name" value="HEPARIN-SULFATE LYASE"/>
    <property type="match status" value="1"/>
</dbReference>
<dbReference type="RefSeq" id="WP_075518081.1">
    <property type="nucleotide sequence ID" value="NZ_FPLD01000045.1"/>
</dbReference>
<evidence type="ECO:0000256" key="1">
    <source>
        <dbReference type="ARBA" id="ARBA00004418"/>
    </source>
</evidence>
<evidence type="ECO:0000259" key="6">
    <source>
        <dbReference type="Pfam" id="PF16889"/>
    </source>
</evidence>
<evidence type="ECO:0000259" key="5">
    <source>
        <dbReference type="Pfam" id="PF07940"/>
    </source>
</evidence>
<feature type="domain" description="Heparin-sulfate lyase N-terminal" evidence="6">
    <location>
        <begin position="87"/>
        <end position="350"/>
    </location>
</feature>
<dbReference type="AlphaFoldDB" id="A0A1K9Z9K0"/>
<evidence type="ECO:0000313" key="7">
    <source>
        <dbReference type="EMBL" id="SGY93292.1"/>
    </source>
</evidence>
<dbReference type="Gene3D" id="2.70.98.70">
    <property type="match status" value="1"/>
</dbReference>
<dbReference type="Proteomes" id="UP000183794">
    <property type="component" value="Unassembled WGS sequence"/>
</dbReference>
<dbReference type="Pfam" id="PF07940">
    <property type="entry name" value="Hepar_II_III_C"/>
    <property type="match status" value="1"/>
</dbReference>
<dbReference type="Gene3D" id="1.50.10.100">
    <property type="entry name" value="Chondroitin AC/alginate lyase"/>
    <property type="match status" value="1"/>
</dbReference>
<accession>A0A1K9Z9K0</accession>
<dbReference type="InterPro" id="IPR012480">
    <property type="entry name" value="Hepar_II_III_C"/>
</dbReference>
<dbReference type="GO" id="GO:0016829">
    <property type="term" value="F:lyase activity"/>
    <property type="evidence" value="ECO:0007669"/>
    <property type="project" value="UniProtKB-KW"/>
</dbReference>
<reference evidence="7 8" key="1">
    <citation type="submission" date="2016-11" db="EMBL/GenBank/DDBJ databases">
        <authorList>
            <person name="Jaros S."/>
            <person name="Januszkiewicz K."/>
            <person name="Wedrychowicz H."/>
        </authorList>
    </citation>
    <scope>NUCLEOTIDE SEQUENCE [LARGE SCALE GENOMIC DNA]</scope>
    <source>
        <strain evidence="7">NVI 5450</strain>
    </source>
</reference>
<dbReference type="PANTHER" id="PTHR39210:SF1">
    <property type="entry name" value="HEPARIN-SULFATE LYASE"/>
    <property type="match status" value="1"/>
</dbReference>
<comment type="subcellular location">
    <subcellularLocation>
        <location evidence="1">Periplasm</location>
    </subcellularLocation>
</comment>
<sequence>MQALSWYIKRVKTMSGKEITWRVTSLSSALYEHLRVSMNLVSQAEFHDNYQENTQFTPPFNVFIGDISAFCPEWRQALLNKADKIIQHKLSYFDLQEQHLETPINWHKDHATGQQTSRAAIMSVNYRDISKNGDCKLVWEPNRHHQFVVLARAYKITGEIKYAQSVVTQLTSWLDANPYGYGMNWKSPLELGIRMINWVWAIDLILDSGLFVGNFKTQVLNSVYLHCRDVSSKFSQGSSANNHLVGEAAGVYIASSYFSMLKNANHWRHKSKHVLETEIQAQTFADGCSKEHGFSYQFFVFQLYLFSSQVGYWQKDNFSSVYQDTLNKLAAFIALIAQGGENYPMVGDQDDGYALDLGNHVHDINALCDLAAHLYDNQIFRINYRKPCESAFWLFNQRIEREHKVLQEVPDLISRKFPESSYFLLQAGSVNNNDQVSILFDCAELGYTSIAAHGHADALSLVMRLNGKDLFVDTGTYDYYSFPRWRNQFRKTQAHNTLEIDGLDQSVMTGPFMWEQHAQAQCTLWNLTKSGGQVAGFHNGYQRLSSPLIHERHLDLNTQRNRLAITDKIQSQGNHNIALYFHLSENCSNIKIKGNICTLYLNSNKVRISLPKNLTHEIVSGKWHEDTDHTSLGWISRSYHQRTAINTLISKGNTIGNKQFMTIVTWI</sequence>
<dbReference type="GO" id="GO:0042597">
    <property type="term" value="C:periplasmic space"/>
    <property type="evidence" value="ECO:0007669"/>
    <property type="project" value="UniProtKB-SubCell"/>
</dbReference>
<evidence type="ECO:0000256" key="4">
    <source>
        <dbReference type="ARBA" id="ARBA00023239"/>
    </source>
</evidence>
<dbReference type="InterPro" id="IPR008929">
    <property type="entry name" value="Chondroitin_lyas"/>
</dbReference>
<organism evidence="7 8">
    <name type="scientific">Moritella viscosa</name>
    <dbReference type="NCBI Taxonomy" id="80854"/>
    <lineage>
        <taxon>Bacteria</taxon>
        <taxon>Pseudomonadati</taxon>
        <taxon>Pseudomonadota</taxon>
        <taxon>Gammaproteobacteria</taxon>
        <taxon>Alteromonadales</taxon>
        <taxon>Moritellaceae</taxon>
        <taxon>Moritella</taxon>
    </lineage>
</organism>
<gene>
    <name evidence="7" type="ORF">NVI5450_1463</name>
</gene>